<dbReference type="PROSITE" id="PS51746">
    <property type="entry name" value="PPM_2"/>
    <property type="match status" value="1"/>
</dbReference>
<dbReference type="InterPro" id="IPR036457">
    <property type="entry name" value="PPM-type-like_dom_sf"/>
</dbReference>
<dbReference type="SUPFAM" id="SSF56112">
    <property type="entry name" value="Protein kinase-like (PK-like)"/>
    <property type="match status" value="1"/>
</dbReference>
<evidence type="ECO:0000256" key="6">
    <source>
        <dbReference type="SAM" id="MobiDB-lite"/>
    </source>
</evidence>
<evidence type="ECO:0000313" key="9">
    <source>
        <dbReference type="Proteomes" id="UP000186817"/>
    </source>
</evidence>
<dbReference type="InterPro" id="IPR015655">
    <property type="entry name" value="PP2C"/>
</dbReference>
<comment type="subcellular location">
    <subcellularLocation>
        <location evidence="1">Membrane</location>
        <topology evidence="1">Peripheral membrane protein</topology>
    </subcellularLocation>
</comment>
<evidence type="ECO:0000256" key="1">
    <source>
        <dbReference type="ARBA" id="ARBA00004170"/>
    </source>
</evidence>
<evidence type="ECO:0000256" key="4">
    <source>
        <dbReference type="ARBA" id="ARBA00022912"/>
    </source>
</evidence>
<accession>A0A1Q9EQV8</accession>
<keyword evidence="3 5" id="KW-0378">Hydrolase</keyword>
<dbReference type="Pfam" id="PF00481">
    <property type="entry name" value="PP2C"/>
    <property type="match status" value="3"/>
</dbReference>
<name>A0A1Q9EQV8_SYMMI</name>
<comment type="caution">
    <text evidence="8">The sequence shown here is derived from an EMBL/GenBank/DDBJ whole genome shotgun (WGS) entry which is preliminary data.</text>
</comment>
<dbReference type="SMART" id="SM00332">
    <property type="entry name" value="PP2Cc"/>
    <property type="match status" value="1"/>
</dbReference>
<reference evidence="8 9" key="1">
    <citation type="submission" date="2016-02" db="EMBL/GenBank/DDBJ databases">
        <title>Genome analysis of coral dinoflagellate symbionts highlights evolutionary adaptations to a symbiotic lifestyle.</title>
        <authorList>
            <person name="Aranda M."/>
            <person name="Li Y."/>
            <person name="Liew Y.J."/>
            <person name="Baumgarten S."/>
            <person name="Simakov O."/>
            <person name="Wilson M."/>
            <person name="Piel J."/>
            <person name="Ashoor H."/>
            <person name="Bougouffa S."/>
            <person name="Bajic V.B."/>
            <person name="Ryu T."/>
            <person name="Ravasi T."/>
            <person name="Bayer T."/>
            <person name="Micklem G."/>
            <person name="Kim H."/>
            <person name="Bhak J."/>
            <person name="Lajeunesse T.C."/>
            <person name="Voolstra C.R."/>
        </authorList>
    </citation>
    <scope>NUCLEOTIDE SEQUENCE [LARGE SCALE GENOMIC DNA]</scope>
    <source>
        <strain evidence="8 9">CCMP2467</strain>
    </source>
</reference>
<feature type="compositionally biased region" description="Acidic residues" evidence="6">
    <location>
        <begin position="178"/>
        <end position="190"/>
    </location>
</feature>
<gene>
    <name evidence="8" type="primary">PTC1</name>
    <name evidence="8" type="ORF">AK812_SmicGene6527</name>
</gene>
<dbReference type="InterPro" id="IPR001932">
    <property type="entry name" value="PPM-type_phosphatase-like_dom"/>
</dbReference>
<organism evidence="8 9">
    <name type="scientific">Symbiodinium microadriaticum</name>
    <name type="common">Dinoflagellate</name>
    <name type="synonym">Zooxanthella microadriatica</name>
    <dbReference type="NCBI Taxonomy" id="2951"/>
    <lineage>
        <taxon>Eukaryota</taxon>
        <taxon>Sar</taxon>
        <taxon>Alveolata</taxon>
        <taxon>Dinophyceae</taxon>
        <taxon>Suessiales</taxon>
        <taxon>Symbiodiniaceae</taxon>
        <taxon>Symbiodinium</taxon>
    </lineage>
</organism>
<keyword evidence="4 5" id="KW-0904">Protein phosphatase</keyword>
<evidence type="ECO:0000256" key="2">
    <source>
        <dbReference type="ARBA" id="ARBA00022723"/>
    </source>
</evidence>
<feature type="compositionally biased region" description="Acidic residues" evidence="6">
    <location>
        <begin position="159"/>
        <end position="170"/>
    </location>
</feature>
<proteinExistence type="inferred from homology"/>
<dbReference type="GO" id="GO:0046872">
    <property type="term" value="F:metal ion binding"/>
    <property type="evidence" value="ECO:0007669"/>
    <property type="project" value="UniProtKB-KW"/>
</dbReference>
<evidence type="ECO:0000313" key="8">
    <source>
        <dbReference type="EMBL" id="OLQ09826.1"/>
    </source>
</evidence>
<dbReference type="PROSITE" id="PS01032">
    <property type="entry name" value="PPM_1"/>
    <property type="match status" value="1"/>
</dbReference>
<evidence type="ECO:0000259" key="7">
    <source>
        <dbReference type="PROSITE" id="PS51746"/>
    </source>
</evidence>
<protein>
    <submittedName>
        <fullName evidence="8">Protein phosphatase 2C-like 1</fullName>
    </submittedName>
</protein>
<keyword evidence="2" id="KW-0479">Metal-binding</keyword>
<dbReference type="InterPro" id="IPR000222">
    <property type="entry name" value="PP2C_BS"/>
</dbReference>
<dbReference type="EMBL" id="LSRX01000089">
    <property type="protein sequence ID" value="OLQ09826.1"/>
    <property type="molecule type" value="Genomic_DNA"/>
</dbReference>
<dbReference type="GO" id="GO:0004722">
    <property type="term" value="F:protein serine/threonine phosphatase activity"/>
    <property type="evidence" value="ECO:0007669"/>
    <property type="project" value="InterPro"/>
</dbReference>
<dbReference type="Proteomes" id="UP000186817">
    <property type="component" value="Unassembled WGS sequence"/>
</dbReference>
<sequence>MDTSMTFEHIKQLCCDIAARVRPSPGAGLSQLLHLASLREVDVPADHLAASLLEWFFDTRPSQAPTAGSGECSDVEFAERLRRQDAAGVGLPSSAGRDLLRRLLRWSPNERLSAKEALKHPWFDDGVDLPPLRVFKSTTSGLAAAPFEAEPQERREEEALWDEESAEETDAGQGASKDEEETDSLNLDTEEDHVFADWEEGDEGEEVADESGEYSIVSSCPGLESHVAVFEDIGRRRAMEDRHSVRNVSGACDGGQAGYLGLFDGHGGEWTAGWLARALHRRLRAQLRPGRLVKSAIEAAFVSFDKDQLLRRSSNVLELGTGSTALVALLCNCSLHLANLGDCRAVGALRDAWPDSASSGAVADEEALWPKGAIVEVADSRIPDLRGQRGNVVEARAAGSSKNHRVVYVVRLKRDGALRPFKSQALRLLSVLRAVRLTKDHKPASPEERQRIEAMGGQIDVLSAKTGEASASFKGSFKDSLIASLNRQWVVPLTPPRGAAGEDNASECANKAVEVPDPSAFSAAATPVFIVLASDGVWDVLEDQLVVDLVWDFLGSVQDPQRGIASALREAAELVVQAAKDRGSTDNLTCAILLLSWEEKTGILC</sequence>
<dbReference type="AlphaFoldDB" id="A0A1Q9EQV8"/>
<dbReference type="CDD" id="cd00143">
    <property type="entry name" value="PP2Cc"/>
    <property type="match status" value="1"/>
</dbReference>
<keyword evidence="9" id="KW-1185">Reference proteome</keyword>
<evidence type="ECO:0000256" key="5">
    <source>
        <dbReference type="RuleBase" id="RU003465"/>
    </source>
</evidence>
<dbReference type="Gene3D" id="3.60.40.10">
    <property type="entry name" value="PPM-type phosphatase domain"/>
    <property type="match status" value="1"/>
</dbReference>
<dbReference type="GO" id="GO:0016020">
    <property type="term" value="C:membrane"/>
    <property type="evidence" value="ECO:0007669"/>
    <property type="project" value="UniProtKB-SubCell"/>
</dbReference>
<dbReference type="SUPFAM" id="SSF81606">
    <property type="entry name" value="PP2C-like"/>
    <property type="match status" value="1"/>
</dbReference>
<feature type="domain" description="PPM-type phosphatase" evidence="7">
    <location>
        <begin position="226"/>
        <end position="595"/>
    </location>
</feature>
<dbReference type="InterPro" id="IPR011009">
    <property type="entry name" value="Kinase-like_dom_sf"/>
</dbReference>
<comment type="similarity">
    <text evidence="5">Belongs to the PP2C family.</text>
</comment>
<dbReference type="OrthoDB" id="10264738at2759"/>
<evidence type="ECO:0000256" key="3">
    <source>
        <dbReference type="ARBA" id="ARBA00022801"/>
    </source>
</evidence>
<dbReference type="Gene3D" id="1.10.510.10">
    <property type="entry name" value="Transferase(Phosphotransferase) domain 1"/>
    <property type="match status" value="1"/>
</dbReference>
<feature type="region of interest" description="Disordered" evidence="6">
    <location>
        <begin position="143"/>
        <end position="190"/>
    </location>
</feature>
<dbReference type="PANTHER" id="PTHR47992">
    <property type="entry name" value="PROTEIN PHOSPHATASE"/>
    <property type="match status" value="1"/>
</dbReference>